<dbReference type="VEuPathDB" id="FungiDB:I7I53_03978"/>
<dbReference type="EMBL" id="CP069105">
    <property type="protein sequence ID" value="QSS55948.1"/>
    <property type="molecule type" value="Genomic_DNA"/>
</dbReference>
<accession>A0A8A1LNT0</accession>
<name>A0A8A1LNT0_AJEC8</name>
<organism evidence="2 3">
    <name type="scientific">Ajellomyces capsulatus (strain H88)</name>
    <name type="common">Darling's disease fungus</name>
    <name type="synonym">Histoplasma capsulatum</name>
    <dbReference type="NCBI Taxonomy" id="544711"/>
    <lineage>
        <taxon>Eukaryota</taxon>
        <taxon>Fungi</taxon>
        <taxon>Dikarya</taxon>
        <taxon>Ascomycota</taxon>
        <taxon>Pezizomycotina</taxon>
        <taxon>Eurotiomycetes</taxon>
        <taxon>Eurotiomycetidae</taxon>
        <taxon>Onygenales</taxon>
        <taxon>Ajellomycetaceae</taxon>
        <taxon>Histoplasma</taxon>
    </lineage>
</organism>
<gene>
    <name evidence="2" type="ORF">I7I53_03978</name>
</gene>
<evidence type="ECO:0000313" key="2">
    <source>
        <dbReference type="EMBL" id="QSS55948.1"/>
    </source>
</evidence>
<sequence length="71" mass="8566">MTITIHGPGWNLVLFCCMQPVRKHLDAIILWPMGRMRNTREDRQKKNMGISLFCFWFCFLFLYLLFPLEVK</sequence>
<evidence type="ECO:0000256" key="1">
    <source>
        <dbReference type="SAM" id="Phobius"/>
    </source>
</evidence>
<keyword evidence="1" id="KW-0472">Membrane</keyword>
<keyword evidence="1" id="KW-1133">Transmembrane helix</keyword>
<dbReference type="AlphaFoldDB" id="A0A8A1LNT0"/>
<reference evidence="2" key="1">
    <citation type="submission" date="2021-01" db="EMBL/GenBank/DDBJ databases">
        <title>Chromosome-level genome assembly of a human fungal pathogen reveals clustering of transcriptionally co-regulated genes.</title>
        <authorList>
            <person name="Voorhies M."/>
            <person name="Cohen S."/>
            <person name="Shea T.P."/>
            <person name="Petrus S."/>
            <person name="Munoz J.F."/>
            <person name="Poplawski S."/>
            <person name="Goldman W.E."/>
            <person name="Michael T."/>
            <person name="Cuomo C.A."/>
            <person name="Sil A."/>
            <person name="Beyhan S."/>
        </authorList>
    </citation>
    <scope>NUCLEOTIDE SEQUENCE</scope>
    <source>
        <strain evidence="2">H88</strain>
    </source>
</reference>
<proteinExistence type="predicted"/>
<dbReference type="Proteomes" id="UP000663419">
    <property type="component" value="Chromosome 4"/>
</dbReference>
<protein>
    <submittedName>
        <fullName evidence="2">Uncharacterized protein</fullName>
    </submittedName>
</protein>
<keyword evidence="1" id="KW-0812">Transmembrane</keyword>
<evidence type="ECO:0000313" key="3">
    <source>
        <dbReference type="Proteomes" id="UP000663419"/>
    </source>
</evidence>
<feature type="transmembrane region" description="Helical" evidence="1">
    <location>
        <begin position="47"/>
        <end position="66"/>
    </location>
</feature>